<dbReference type="Gene3D" id="3.60.40.10">
    <property type="entry name" value="PPM-type phosphatase domain"/>
    <property type="match status" value="1"/>
</dbReference>
<protein>
    <submittedName>
        <fullName evidence="3">Protein phosphatase</fullName>
    </submittedName>
</protein>
<evidence type="ECO:0000259" key="2">
    <source>
        <dbReference type="PROSITE" id="PS51746"/>
    </source>
</evidence>
<dbReference type="EMBL" id="FNQM01000005">
    <property type="protein sequence ID" value="SEA47049.1"/>
    <property type="molecule type" value="Genomic_DNA"/>
</dbReference>
<dbReference type="Proteomes" id="UP000198703">
    <property type="component" value="Unassembled WGS sequence"/>
</dbReference>
<gene>
    <name evidence="3" type="ORF">SAMN05444370_105189</name>
</gene>
<dbReference type="STRING" id="89524.SAMN05444370_105189"/>
<dbReference type="InterPro" id="IPR015655">
    <property type="entry name" value="PP2C"/>
</dbReference>
<dbReference type="SMART" id="SM00332">
    <property type="entry name" value="PP2Cc"/>
    <property type="match status" value="1"/>
</dbReference>
<dbReference type="GO" id="GO:0004722">
    <property type="term" value="F:protein serine/threonine phosphatase activity"/>
    <property type="evidence" value="ECO:0007669"/>
    <property type="project" value="InterPro"/>
</dbReference>
<dbReference type="SUPFAM" id="SSF81606">
    <property type="entry name" value="PP2C-like"/>
    <property type="match status" value="1"/>
</dbReference>
<name>A0A1H4BFW6_9RHOB</name>
<dbReference type="InterPro" id="IPR001932">
    <property type="entry name" value="PPM-type_phosphatase-like_dom"/>
</dbReference>
<organism evidence="3 4">
    <name type="scientific">Rubrimonas cliftonensis</name>
    <dbReference type="NCBI Taxonomy" id="89524"/>
    <lineage>
        <taxon>Bacteria</taxon>
        <taxon>Pseudomonadati</taxon>
        <taxon>Pseudomonadota</taxon>
        <taxon>Alphaproteobacteria</taxon>
        <taxon>Rhodobacterales</taxon>
        <taxon>Paracoccaceae</taxon>
        <taxon>Rubrimonas</taxon>
    </lineage>
</organism>
<feature type="region of interest" description="Disordered" evidence="1">
    <location>
        <begin position="41"/>
        <end position="64"/>
    </location>
</feature>
<dbReference type="OrthoDB" id="9801841at2"/>
<feature type="domain" description="PPM-type phosphatase" evidence="2">
    <location>
        <begin position="62"/>
        <end position="295"/>
    </location>
</feature>
<dbReference type="RefSeq" id="WP_093253213.1">
    <property type="nucleotide sequence ID" value="NZ_FNQM01000005.1"/>
</dbReference>
<dbReference type="PROSITE" id="PS51746">
    <property type="entry name" value="PPM_2"/>
    <property type="match status" value="1"/>
</dbReference>
<keyword evidence="4" id="KW-1185">Reference proteome</keyword>
<evidence type="ECO:0000313" key="4">
    <source>
        <dbReference type="Proteomes" id="UP000198703"/>
    </source>
</evidence>
<accession>A0A1H4BFW6</accession>
<reference evidence="3 4" key="1">
    <citation type="submission" date="2016-10" db="EMBL/GenBank/DDBJ databases">
        <authorList>
            <person name="de Groot N.N."/>
        </authorList>
    </citation>
    <scope>NUCLEOTIDE SEQUENCE [LARGE SCALE GENOMIC DNA]</scope>
    <source>
        <strain evidence="3 4">DSM 15345</strain>
    </source>
</reference>
<sequence length="296" mass="30858">MSSDRPPNLPRRLGAGLGGLLPHGAGVGGLGRAAAWLGGGRSTGRDGDAQPVARGQALRPRSCGRADTGLVRSRNEDALLIDDVRGVWAVADGMGGHAHGQRASAEIIGQLGYVRGGWQTPQGLALDVVARLEGANATLRAEAVAEGVSAIGSTVVCLLAFGADGLVTWCGDSRAYLVRRGEATVRLTRDHTVVQELVDDGALRAEDAEEHPHAHVLTRAVGAADRLDLSFTEVKLRAGDRFLLCSDGLTRPVDETEITRICWNERDPAACCDALVAAAIARGGPDNVSVVVVDFA</sequence>
<dbReference type="SMART" id="SM00331">
    <property type="entry name" value="PP2C_SIG"/>
    <property type="match status" value="1"/>
</dbReference>
<dbReference type="PANTHER" id="PTHR47992">
    <property type="entry name" value="PROTEIN PHOSPHATASE"/>
    <property type="match status" value="1"/>
</dbReference>
<evidence type="ECO:0000256" key="1">
    <source>
        <dbReference type="SAM" id="MobiDB-lite"/>
    </source>
</evidence>
<proteinExistence type="predicted"/>
<dbReference type="CDD" id="cd00143">
    <property type="entry name" value="PP2Cc"/>
    <property type="match status" value="1"/>
</dbReference>
<dbReference type="InterPro" id="IPR036457">
    <property type="entry name" value="PPM-type-like_dom_sf"/>
</dbReference>
<dbReference type="Pfam" id="PF13672">
    <property type="entry name" value="PP2C_2"/>
    <property type="match status" value="1"/>
</dbReference>
<dbReference type="AlphaFoldDB" id="A0A1H4BFW6"/>
<evidence type="ECO:0000313" key="3">
    <source>
        <dbReference type="EMBL" id="SEA47049.1"/>
    </source>
</evidence>